<dbReference type="AlphaFoldDB" id="A0A1L0BRP7"/>
<evidence type="ECO:0000256" key="2">
    <source>
        <dbReference type="ARBA" id="ARBA00022737"/>
    </source>
</evidence>
<dbReference type="InterPro" id="IPR019734">
    <property type="entry name" value="TPR_rpt"/>
</dbReference>
<evidence type="ECO:0000313" key="10">
    <source>
        <dbReference type="Proteomes" id="UP000182334"/>
    </source>
</evidence>
<dbReference type="GO" id="GO:0031145">
    <property type="term" value="P:anaphase-promoting complex-dependent catabolic process"/>
    <property type="evidence" value="ECO:0007669"/>
    <property type="project" value="TreeGrafter"/>
</dbReference>
<dbReference type="Pfam" id="PF12895">
    <property type="entry name" value="ANAPC3"/>
    <property type="match status" value="1"/>
</dbReference>
<keyword evidence="6" id="KW-0131">Cell cycle</keyword>
<keyword evidence="2" id="KW-0677">Repeat</keyword>
<dbReference type="GO" id="GO:0005680">
    <property type="term" value="C:anaphase-promoting complex"/>
    <property type="evidence" value="ECO:0007669"/>
    <property type="project" value="TreeGrafter"/>
</dbReference>
<dbReference type="Pfam" id="PF13424">
    <property type="entry name" value="TPR_12"/>
    <property type="match status" value="1"/>
</dbReference>
<proteinExistence type="predicted"/>
<dbReference type="PANTHER" id="PTHR12558">
    <property type="entry name" value="CELL DIVISION CYCLE 16,23,27"/>
    <property type="match status" value="1"/>
</dbReference>
<dbReference type="Pfam" id="PF13181">
    <property type="entry name" value="TPR_8"/>
    <property type="match status" value="2"/>
</dbReference>
<feature type="region of interest" description="Disordered" evidence="8">
    <location>
        <begin position="648"/>
        <end position="670"/>
    </location>
</feature>
<dbReference type="GO" id="GO:0045842">
    <property type="term" value="P:positive regulation of mitotic metaphase/anaphase transition"/>
    <property type="evidence" value="ECO:0007669"/>
    <property type="project" value="TreeGrafter"/>
</dbReference>
<dbReference type="PANTHER" id="PTHR12558:SF9">
    <property type="entry name" value="CELL DIVISION CYCLE PROTEIN 16 HOMOLOG"/>
    <property type="match status" value="1"/>
</dbReference>
<dbReference type="Proteomes" id="UP000182334">
    <property type="component" value="Chromosome IV"/>
</dbReference>
<gene>
    <name evidence="9" type="ORF">SAMEA4029010_CIC11G00000001181</name>
</gene>
<keyword evidence="10" id="KW-1185">Reference proteome</keyword>
<feature type="repeat" description="TPR" evidence="7">
    <location>
        <begin position="506"/>
        <end position="539"/>
    </location>
</feature>
<evidence type="ECO:0000256" key="4">
    <source>
        <dbReference type="ARBA" id="ARBA00022786"/>
    </source>
</evidence>
<dbReference type="GO" id="GO:0016567">
    <property type="term" value="P:protein ubiquitination"/>
    <property type="evidence" value="ECO:0007669"/>
    <property type="project" value="TreeGrafter"/>
</dbReference>
<dbReference type="InterPro" id="IPR011990">
    <property type="entry name" value="TPR-like_helical_dom_sf"/>
</dbReference>
<dbReference type="GO" id="GO:0005737">
    <property type="term" value="C:cytoplasm"/>
    <property type="evidence" value="ECO:0007669"/>
    <property type="project" value="TreeGrafter"/>
</dbReference>
<accession>A0A1L0BRP7</accession>
<sequence>MVQNQKTPLQHNSTLFISPQIMERRQNIFITPPNPQNNLFESPGSLLSLFYNTENVSGNLRNNAAAPDQPAQEPLSRAEKLRLWRHDALLQHHYETAEYIGDKVLSLTNDPNDAFWLAQVYFNRENYVRAHQLLTSKPEFEQSLSCRYLCAYSLIRLEQWDEALDLLGETNPFKDNNYKVRNTDGGIRLEASMCYLRGLVFASQNNFERAKEAYKEAVIVDVKCYEAFNELVSNSFLSPSEQWSFINQLNYADADDNDELIKLLYTSRLSKYMNVSKFTEAESILRDEYRLGGNTDLLQSRADYLYVQCNFDECLNVCELILDKDPFNFSLLPNYLSCLYELGGRNKLFLKAHQLAETHPTNPLTWLAIGIYYLSINKVIEARKYFSKATMLNPNSGQAWIGFAHTFAMEGEHEQAISAYAFAARLFPGTHIPNLFLGMQHLQMNNVSLAEEYLLASYQICNTDPVLLNELGVINYHKNSLQTAEAFFQEALGAAKYLNSDSKTWISVHLNLGHVYRRANQPYKALDCFTQALKLSHRNNSNILSSIGLVHLKLGNQDDAIIALHDALAITPSDPVASDLLKRALELNKSNSSIFLLEMDSKLSDVLISSTRFKMKEFGRRKSQHLMDITTTNNKFATPLGNKTRNVLERPSRSRTNSAQETDLDALAADLKRGEISSDEEVMEIESD</sequence>
<evidence type="ECO:0000256" key="5">
    <source>
        <dbReference type="ARBA" id="ARBA00022803"/>
    </source>
</evidence>
<dbReference type="GO" id="GO:0051301">
    <property type="term" value="P:cell division"/>
    <property type="evidence" value="ECO:0007669"/>
    <property type="project" value="UniProtKB-KW"/>
</dbReference>
<organism evidence="9 10">
    <name type="scientific">Sungouiella intermedia</name>
    <dbReference type="NCBI Taxonomy" id="45354"/>
    <lineage>
        <taxon>Eukaryota</taxon>
        <taxon>Fungi</taxon>
        <taxon>Dikarya</taxon>
        <taxon>Ascomycota</taxon>
        <taxon>Saccharomycotina</taxon>
        <taxon>Pichiomycetes</taxon>
        <taxon>Metschnikowiaceae</taxon>
        <taxon>Sungouiella</taxon>
    </lineage>
</organism>
<dbReference type="Gene3D" id="1.25.40.10">
    <property type="entry name" value="Tetratricopeptide repeat domain"/>
    <property type="match status" value="1"/>
</dbReference>
<evidence type="ECO:0000256" key="3">
    <source>
        <dbReference type="ARBA" id="ARBA00022776"/>
    </source>
</evidence>
<evidence type="ECO:0000256" key="7">
    <source>
        <dbReference type="PROSITE-ProRule" id="PRU00339"/>
    </source>
</evidence>
<dbReference type="STRING" id="45354.A0A1L0BRP7"/>
<keyword evidence="5 7" id="KW-0802">TPR repeat</keyword>
<dbReference type="SUPFAM" id="SSF48452">
    <property type="entry name" value="TPR-like"/>
    <property type="match status" value="2"/>
</dbReference>
<feature type="repeat" description="TPR" evidence="7">
    <location>
        <begin position="363"/>
        <end position="396"/>
    </location>
</feature>
<evidence type="ECO:0000256" key="6">
    <source>
        <dbReference type="ARBA" id="ARBA00023306"/>
    </source>
</evidence>
<dbReference type="OrthoDB" id="10006270at2759"/>
<keyword evidence="3" id="KW-0498">Mitosis</keyword>
<dbReference type="SMART" id="SM00028">
    <property type="entry name" value="TPR"/>
    <property type="match status" value="8"/>
</dbReference>
<name>A0A1L0BRP7_9ASCO</name>
<reference evidence="9 10" key="1">
    <citation type="submission" date="2016-10" db="EMBL/GenBank/DDBJ databases">
        <authorList>
            <person name="de Groot N.N."/>
        </authorList>
    </citation>
    <scope>NUCLEOTIDE SEQUENCE [LARGE SCALE GENOMIC DNA]</scope>
    <source>
        <strain evidence="9 10">CBS 141442</strain>
    </source>
</reference>
<evidence type="ECO:0000256" key="1">
    <source>
        <dbReference type="ARBA" id="ARBA00022618"/>
    </source>
</evidence>
<evidence type="ECO:0000313" key="9">
    <source>
        <dbReference type="EMBL" id="SGZ54079.1"/>
    </source>
</evidence>
<protein>
    <submittedName>
        <fullName evidence="9">CIC11C00000001181</fullName>
    </submittedName>
</protein>
<evidence type="ECO:0000256" key="8">
    <source>
        <dbReference type="SAM" id="MobiDB-lite"/>
    </source>
</evidence>
<keyword evidence="4" id="KW-0833">Ubl conjugation pathway</keyword>
<dbReference type="EMBL" id="LT635759">
    <property type="protein sequence ID" value="SGZ54079.1"/>
    <property type="molecule type" value="Genomic_DNA"/>
</dbReference>
<dbReference type="PROSITE" id="PS50005">
    <property type="entry name" value="TPR"/>
    <property type="match status" value="3"/>
</dbReference>
<feature type="repeat" description="TPR" evidence="7">
    <location>
        <begin position="541"/>
        <end position="574"/>
    </location>
</feature>
<keyword evidence="1" id="KW-0132">Cell division</keyword>